<dbReference type="EMBL" id="JALKCH010000012">
    <property type="protein sequence ID" value="MCK0198532.1"/>
    <property type="molecule type" value="Genomic_DNA"/>
</dbReference>
<sequence>MLLFWKLNGLELANQDHPYYAEVFIGVVTGEVDSEALLSQLILVESRD</sequence>
<proteinExistence type="predicted"/>
<gene>
    <name evidence="1" type="ORF">MWN34_16630</name>
</gene>
<accession>A0ABT0DF10</accession>
<protein>
    <submittedName>
        <fullName evidence="1">Uncharacterized protein</fullName>
    </submittedName>
</protein>
<dbReference type="Proteomes" id="UP001203284">
    <property type="component" value="Unassembled WGS sequence"/>
</dbReference>
<organism evidence="1 2">
    <name type="scientific">Ancylobacter crimeensis</name>
    <dbReference type="NCBI Taxonomy" id="2579147"/>
    <lineage>
        <taxon>Bacteria</taxon>
        <taxon>Pseudomonadati</taxon>
        <taxon>Pseudomonadota</taxon>
        <taxon>Alphaproteobacteria</taxon>
        <taxon>Hyphomicrobiales</taxon>
        <taxon>Xanthobacteraceae</taxon>
        <taxon>Ancylobacter</taxon>
    </lineage>
</organism>
<name>A0ABT0DF10_9HYPH</name>
<dbReference type="RefSeq" id="WP_247030435.1">
    <property type="nucleotide sequence ID" value="NZ_JALKCH010000012.1"/>
</dbReference>
<reference evidence="1 2" key="1">
    <citation type="submission" date="2022-04" db="EMBL/GenBank/DDBJ databases">
        <authorList>
            <person name="Grouzdev D.S."/>
            <person name="Pantiukh K.S."/>
            <person name="Krutkina M.S."/>
        </authorList>
    </citation>
    <scope>NUCLEOTIDE SEQUENCE [LARGE SCALE GENOMIC DNA]</scope>
    <source>
        <strain evidence="1 2">6x-1</strain>
    </source>
</reference>
<evidence type="ECO:0000313" key="2">
    <source>
        <dbReference type="Proteomes" id="UP001203284"/>
    </source>
</evidence>
<keyword evidence="2" id="KW-1185">Reference proteome</keyword>
<comment type="caution">
    <text evidence="1">The sequence shown here is derived from an EMBL/GenBank/DDBJ whole genome shotgun (WGS) entry which is preliminary data.</text>
</comment>
<evidence type="ECO:0000313" key="1">
    <source>
        <dbReference type="EMBL" id="MCK0198532.1"/>
    </source>
</evidence>